<evidence type="ECO:0000256" key="1">
    <source>
        <dbReference type="SAM" id="Phobius"/>
    </source>
</evidence>
<dbReference type="RefSeq" id="WP_183228931.1">
    <property type="nucleotide sequence ID" value="NZ_JACHIM010000004.1"/>
</dbReference>
<name>A0A840NS90_9HYPH</name>
<keyword evidence="1" id="KW-0812">Transmembrane</keyword>
<accession>A0A840NS90</accession>
<keyword evidence="1" id="KW-1133">Transmembrane helix</keyword>
<dbReference type="Proteomes" id="UP000561417">
    <property type="component" value="Unassembled WGS sequence"/>
</dbReference>
<reference evidence="2 3" key="1">
    <citation type="submission" date="2020-08" db="EMBL/GenBank/DDBJ databases">
        <title>Genomic Encyclopedia of Type Strains, Phase IV (KMG-IV): sequencing the most valuable type-strain genomes for metagenomic binning, comparative biology and taxonomic classification.</title>
        <authorList>
            <person name="Goeker M."/>
        </authorList>
    </citation>
    <scope>NUCLEOTIDE SEQUENCE [LARGE SCALE GENOMIC DNA]</scope>
    <source>
        <strain evidence="2 3">DSM 28538</strain>
    </source>
</reference>
<protein>
    <submittedName>
        <fullName evidence="2">Uncharacterized protein</fullName>
    </submittedName>
</protein>
<dbReference type="AlphaFoldDB" id="A0A840NS90"/>
<sequence length="112" mass="12486">MFKIFKNRVFLFVFKLFIIFFLQTVESQSSVVNVQFQEKGIVETFEKNTIMAPTDMAVIRDTDVQDGFAFGKTEQISLFSAFWSGFGIVALLASLSTGNIPGAVLSIIALLF</sequence>
<organism evidence="2 3">
    <name type="scientific">Bartonella callosciuri</name>
    <dbReference type="NCBI Taxonomy" id="686223"/>
    <lineage>
        <taxon>Bacteria</taxon>
        <taxon>Pseudomonadati</taxon>
        <taxon>Pseudomonadota</taxon>
        <taxon>Alphaproteobacteria</taxon>
        <taxon>Hyphomicrobiales</taxon>
        <taxon>Bartonellaceae</taxon>
        <taxon>Bartonella</taxon>
    </lineage>
</organism>
<comment type="caution">
    <text evidence="2">The sequence shown here is derived from an EMBL/GenBank/DDBJ whole genome shotgun (WGS) entry which is preliminary data.</text>
</comment>
<proteinExistence type="predicted"/>
<keyword evidence="3" id="KW-1185">Reference proteome</keyword>
<gene>
    <name evidence="2" type="ORF">HNQ69_001064</name>
</gene>
<evidence type="ECO:0000313" key="2">
    <source>
        <dbReference type="EMBL" id="MBB5073931.1"/>
    </source>
</evidence>
<dbReference type="EMBL" id="JACHIM010000004">
    <property type="protein sequence ID" value="MBB5073931.1"/>
    <property type="molecule type" value="Genomic_DNA"/>
</dbReference>
<keyword evidence="1" id="KW-0472">Membrane</keyword>
<feature type="transmembrane region" description="Helical" evidence="1">
    <location>
        <begin position="82"/>
        <end position="111"/>
    </location>
</feature>
<evidence type="ECO:0000313" key="3">
    <source>
        <dbReference type="Proteomes" id="UP000561417"/>
    </source>
</evidence>